<evidence type="ECO:0000313" key="1">
    <source>
        <dbReference type="EMBL" id="KAJ7519449.1"/>
    </source>
</evidence>
<organism evidence="1 2">
    <name type="scientific">Diphasiastrum complanatum</name>
    <name type="common">Issler's clubmoss</name>
    <name type="synonym">Lycopodium complanatum</name>
    <dbReference type="NCBI Taxonomy" id="34168"/>
    <lineage>
        <taxon>Eukaryota</taxon>
        <taxon>Viridiplantae</taxon>
        <taxon>Streptophyta</taxon>
        <taxon>Embryophyta</taxon>
        <taxon>Tracheophyta</taxon>
        <taxon>Lycopodiopsida</taxon>
        <taxon>Lycopodiales</taxon>
        <taxon>Lycopodiaceae</taxon>
        <taxon>Lycopodioideae</taxon>
        <taxon>Diphasiastrum</taxon>
    </lineage>
</organism>
<dbReference type="EMBL" id="CM055111">
    <property type="protein sequence ID" value="KAJ7519449.1"/>
    <property type="molecule type" value="Genomic_DNA"/>
</dbReference>
<gene>
    <name evidence="1" type="ORF">O6H91_20G039000</name>
</gene>
<sequence length="939" mass="104121">MAKLSSQMFVGIALALMTQLLILRARGAPENCTSNSPLVGFEADLSMVQHQLRGHISILDDCSFRVTKFDMIHGSGEVSWWGAKGEDFFNLTNGFPVSAQTLNQTYSNETLSVALSNVTWEQIQVLGVWDTSTASDFGHILLQLYVSDQENGIPAPALSPTEWPPTPAPALAFAPALSPSPLSMSPSPIPSPSPVKMGSPQPTVFENCLPLTQSYRLRWTVNWMDHSVDIGLEAAVTESHYMGFGWAKPGSFHDLMLEADVVVVGFKDGGFAFAEDYYISKYSECNWDYNAPAGVCPDFLFNRTKIGAPNNTHILHGQHNDGIALIRYRRMLESEDLNLDISVNASASMRVIWAIGILKPPDSLRPYYLPQNHGPPKGSTFGYLNLTLDDSVDQCLGPLIASDTERGEIVAADSGFDLVVGVDNAVHYPNPPNPNKVFYVNKKEAPILKVERGVPVTFLIQAGHDVAFYVTSDPIGGASNSNETIYAGGPDAHGVPANPFRLVWLPDRHTPDQIYYQAYFEKKMGWKIDVVDGGLSDMYNSSVFLTEQQVTLFWTLSSSQISFAVRGERKSGYLAIAFGSGMINSFAYVGWVDSAGIGHVGTYWIDAQDASGVHPTNEVLTDRKVRSEKGIITFEFSRPLQPSCDKAHVCKNKIEPSLPLKVVWAMGAKWDADNLTEVNMHERTSSRPTLVYLQRGAAEADQQLQPVLVVHGFMMFLAWGILLPCGVLAARYLKHLENDVWFQMHTYSQYSGIAVMLLALLFAAGELHGLHMESIHVKLGLTSILLACWQPVNAFFRPPPKTFLERQELKRLLWQYLHSYSGRGAMLLGTISLFTGMALLGEKYSMEHFRAFQWALFAWFFVGGAILGYVELRQFWNKRRDGVVLSKDVQAVGGHVQILDSDDEDDSADLLHSGNNRAYGRQYEQADHRGMEVQLEAFH</sequence>
<keyword evidence="2" id="KW-1185">Reference proteome</keyword>
<accession>A0ACC2APB0</accession>
<reference evidence="2" key="1">
    <citation type="journal article" date="2024" name="Proc. Natl. Acad. Sci. U.S.A.">
        <title>Extraordinary preservation of gene collinearity over three hundred million years revealed in homosporous lycophytes.</title>
        <authorList>
            <person name="Li C."/>
            <person name="Wickell D."/>
            <person name="Kuo L.Y."/>
            <person name="Chen X."/>
            <person name="Nie B."/>
            <person name="Liao X."/>
            <person name="Peng D."/>
            <person name="Ji J."/>
            <person name="Jenkins J."/>
            <person name="Williams M."/>
            <person name="Shu S."/>
            <person name="Plott C."/>
            <person name="Barry K."/>
            <person name="Rajasekar S."/>
            <person name="Grimwood J."/>
            <person name="Han X."/>
            <person name="Sun S."/>
            <person name="Hou Z."/>
            <person name="He W."/>
            <person name="Dai G."/>
            <person name="Sun C."/>
            <person name="Schmutz J."/>
            <person name="Leebens-Mack J.H."/>
            <person name="Li F.W."/>
            <person name="Wang L."/>
        </authorList>
    </citation>
    <scope>NUCLEOTIDE SEQUENCE [LARGE SCALE GENOMIC DNA]</scope>
    <source>
        <strain evidence="2">cv. PW_Plant_1</strain>
    </source>
</reference>
<proteinExistence type="predicted"/>
<dbReference type="Proteomes" id="UP001162992">
    <property type="component" value="Chromosome 20"/>
</dbReference>
<protein>
    <submittedName>
        <fullName evidence="1">Uncharacterized protein</fullName>
    </submittedName>
</protein>
<name>A0ACC2APB0_DIPCM</name>
<evidence type="ECO:0000313" key="2">
    <source>
        <dbReference type="Proteomes" id="UP001162992"/>
    </source>
</evidence>
<comment type="caution">
    <text evidence="1">The sequence shown here is derived from an EMBL/GenBank/DDBJ whole genome shotgun (WGS) entry which is preliminary data.</text>
</comment>